<proteinExistence type="predicted"/>
<dbReference type="PANTHER" id="PTHR43626">
    <property type="entry name" value="ACYL-COA N-ACYLTRANSFERASE"/>
    <property type="match status" value="1"/>
</dbReference>
<reference evidence="4" key="1">
    <citation type="submission" date="2021-03" db="EMBL/GenBank/DDBJ databases">
        <title>Alkalibacter marinus sp. nov., isolated from tidal flat sediment.</title>
        <authorList>
            <person name="Namirimu T."/>
            <person name="Yang J.-A."/>
            <person name="Yang S.-H."/>
            <person name="Kim Y.-J."/>
            <person name="Kwon K.K."/>
        </authorList>
    </citation>
    <scope>NUCLEOTIDE SEQUENCE</scope>
    <source>
        <strain evidence="4">ES005</strain>
    </source>
</reference>
<organism evidence="4 5">
    <name type="scientific">Alkalibacter rhizosphaerae</name>
    <dbReference type="NCBI Taxonomy" id="2815577"/>
    <lineage>
        <taxon>Bacteria</taxon>
        <taxon>Bacillati</taxon>
        <taxon>Bacillota</taxon>
        <taxon>Clostridia</taxon>
        <taxon>Eubacteriales</taxon>
        <taxon>Eubacteriaceae</taxon>
        <taxon>Alkalibacter</taxon>
    </lineage>
</organism>
<protein>
    <submittedName>
        <fullName evidence="4">GNAT family N-acetyltransferase</fullName>
    </submittedName>
</protein>
<dbReference type="PANTHER" id="PTHR43626:SF4">
    <property type="entry name" value="GCN5-RELATED N-ACETYLTRANSFERASE 2, CHLOROPLASTIC"/>
    <property type="match status" value="1"/>
</dbReference>
<feature type="domain" description="N-acetyltransferase" evidence="3">
    <location>
        <begin position="4"/>
        <end position="135"/>
    </location>
</feature>
<evidence type="ECO:0000313" key="4">
    <source>
        <dbReference type="EMBL" id="QSX08601.1"/>
    </source>
</evidence>
<gene>
    <name evidence="4" type="ORF">J0B03_00455</name>
</gene>
<dbReference type="SUPFAM" id="SSF55729">
    <property type="entry name" value="Acyl-CoA N-acyltransferases (Nat)"/>
    <property type="match status" value="1"/>
</dbReference>
<evidence type="ECO:0000313" key="5">
    <source>
        <dbReference type="Proteomes" id="UP000663499"/>
    </source>
</evidence>
<keyword evidence="1" id="KW-0808">Transferase</keyword>
<evidence type="ECO:0000256" key="2">
    <source>
        <dbReference type="ARBA" id="ARBA00023315"/>
    </source>
</evidence>
<dbReference type="InterPro" id="IPR045039">
    <property type="entry name" value="NSI-like"/>
</dbReference>
<dbReference type="Pfam" id="PF00583">
    <property type="entry name" value="Acetyltransf_1"/>
    <property type="match status" value="1"/>
</dbReference>
<dbReference type="EMBL" id="CP071444">
    <property type="protein sequence ID" value="QSX08601.1"/>
    <property type="molecule type" value="Genomic_DNA"/>
</dbReference>
<dbReference type="InterPro" id="IPR000182">
    <property type="entry name" value="GNAT_dom"/>
</dbReference>
<dbReference type="InterPro" id="IPR016181">
    <property type="entry name" value="Acyl_CoA_acyltransferase"/>
</dbReference>
<keyword evidence="5" id="KW-1185">Reference proteome</keyword>
<dbReference type="RefSeq" id="WP_207299942.1">
    <property type="nucleotide sequence ID" value="NZ_CP071444.1"/>
</dbReference>
<dbReference type="Gene3D" id="3.40.630.30">
    <property type="match status" value="1"/>
</dbReference>
<accession>A0A974XF78</accession>
<evidence type="ECO:0000259" key="3">
    <source>
        <dbReference type="PROSITE" id="PS51186"/>
    </source>
</evidence>
<sequence>MHIKIIYNTEEVDWNAVSYLLTVTDIGSPDADSCEKAFGGSWAKVFAYHDDILVGCARAISDGVKEAAVYDVAVLPPYQGHGIGKRMMEVLMDLLKGQSILLFANIGKEVFYRKLGFSGMKTGMAKFVHEERMREKGFID</sequence>
<evidence type="ECO:0000256" key="1">
    <source>
        <dbReference type="ARBA" id="ARBA00022679"/>
    </source>
</evidence>
<dbReference type="GO" id="GO:0005737">
    <property type="term" value="C:cytoplasm"/>
    <property type="evidence" value="ECO:0007669"/>
    <property type="project" value="TreeGrafter"/>
</dbReference>
<dbReference type="PROSITE" id="PS51186">
    <property type="entry name" value="GNAT"/>
    <property type="match status" value="1"/>
</dbReference>
<name>A0A974XF78_9FIRM</name>
<keyword evidence="2" id="KW-0012">Acyltransferase</keyword>
<dbReference type="Proteomes" id="UP000663499">
    <property type="component" value="Chromosome"/>
</dbReference>
<dbReference type="CDD" id="cd04301">
    <property type="entry name" value="NAT_SF"/>
    <property type="match status" value="1"/>
</dbReference>
<dbReference type="GO" id="GO:0008080">
    <property type="term" value="F:N-acetyltransferase activity"/>
    <property type="evidence" value="ECO:0007669"/>
    <property type="project" value="InterPro"/>
</dbReference>
<dbReference type="KEGG" id="alka:J0B03_00455"/>
<dbReference type="AlphaFoldDB" id="A0A974XF78"/>